<evidence type="ECO:0000313" key="4">
    <source>
        <dbReference type="Proteomes" id="UP000076722"/>
    </source>
</evidence>
<keyword evidence="4" id="KW-1185">Reference proteome</keyword>
<name>A0A164S0P8_9AGAM</name>
<proteinExistence type="predicted"/>
<reference evidence="3 4" key="1">
    <citation type="journal article" date="2016" name="Mol. Biol. Evol.">
        <title>Comparative Genomics of Early-Diverging Mushroom-Forming Fungi Provides Insights into the Origins of Lignocellulose Decay Capabilities.</title>
        <authorList>
            <person name="Nagy L.G."/>
            <person name="Riley R."/>
            <person name="Tritt A."/>
            <person name="Adam C."/>
            <person name="Daum C."/>
            <person name="Floudas D."/>
            <person name="Sun H."/>
            <person name="Yadav J.S."/>
            <person name="Pangilinan J."/>
            <person name="Larsson K.H."/>
            <person name="Matsuura K."/>
            <person name="Barry K."/>
            <person name="Labutti K."/>
            <person name="Kuo R."/>
            <person name="Ohm R.A."/>
            <person name="Bhattacharya S.S."/>
            <person name="Shirouzu T."/>
            <person name="Yoshinaga Y."/>
            <person name="Martin F.M."/>
            <person name="Grigoriev I.V."/>
            <person name="Hibbett D.S."/>
        </authorList>
    </citation>
    <scope>NUCLEOTIDE SEQUENCE [LARGE SCALE GENOMIC DNA]</scope>
    <source>
        <strain evidence="3 4">HHB9708</strain>
    </source>
</reference>
<feature type="coiled-coil region" evidence="1">
    <location>
        <begin position="18"/>
        <end position="45"/>
    </location>
</feature>
<organism evidence="3 4">
    <name type="scientific">Sistotremastrum niveocremeum HHB9708</name>
    <dbReference type="NCBI Taxonomy" id="1314777"/>
    <lineage>
        <taxon>Eukaryota</taxon>
        <taxon>Fungi</taxon>
        <taxon>Dikarya</taxon>
        <taxon>Basidiomycota</taxon>
        <taxon>Agaricomycotina</taxon>
        <taxon>Agaricomycetes</taxon>
        <taxon>Sistotremastrales</taxon>
        <taxon>Sistotremastraceae</taxon>
        <taxon>Sertulicium</taxon>
        <taxon>Sertulicium niveocremeum</taxon>
    </lineage>
</organism>
<evidence type="ECO:0000313" key="3">
    <source>
        <dbReference type="EMBL" id="KZS91054.1"/>
    </source>
</evidence>
<dbReference type="EMBL" id="KV419417">
    <property type="protein sequence ID" value="KZS91054.1"/>
    <property type="molecule type" value="Genomic_DNA"/>
</dbReference>
<feature type="chain" id="PRO_5007853003" evidence="2">
    <location>
        <begin position="21"/>
        <end position="74"/>
    </location>
</feature>
<keyword evidence="2" id="KW-0732">Signal</keyword>
<sequence length="74" mass="8668">MRHVWELVVPFFATLTRLDAVTKLCERLQSTLRCLDDQFRDLNRTRSKRTGSWTAYWTIRGKPAAAISILLLFL</sequence>
<evidence type="ECO:0000256" key="1">
    <source>
        <dbReference type="SAM" id="Coils"/>
    </source>
</evidence>
<keyword evidence="1" id="KW-0175">Coiled coil</keyword>
<gene>
    <name evidence="3" type="ORF">SISNIDRAFT_457025</name>
</gene>
<dbReference type="AlphaFoldDB" id="A0A164S0P8"/>
<evidence type="ECO:0000256" key="2">
    <source>
        <dbReference type="SAM" id="SignalP"/>
    </source>
</evidence>
<feature type="signal peptide" evidence="2">
    <location>
        <begin position="1"/>
        <end position="20"/>
    </location>
</feature>
<accession>A0A164S0P8</accession>
<protein>
    <submittedName>
        <fullName evidence="3">Uncharacterized protein</fullName>
    </submittedName>
</protein>
<dbReference type="Proteomes" id="UP000076722">
    <property type="component" value="Unassembled WGS sequence"/>
</dbReference>